<evidence type="ECO:0000313" key="2">
    <source>
        <dbReference type="Proteomes" id="UP000549457"/>
    </source>
</evidence>
<protein>
    <submittedName>
        <fullName evidence="1">Uncharacterized protein</fullName>
    </submittedName>
</protein>
<comment type="caution">
    <text evidence="1">The sequence shown here is derived from an EMBL/GenBank/DDBJ whole genome shotgun (WGS) entry which is preliminary data.</text>
</comment>
<sequence length="32" mass="3752">MLEACWEKAGAIVHQQIIWVKDRGVLTRSHYL</sequence>
<gene>
    <name evidence="1" type="ORF">HNP73_004192</name>
</gene>
<dbReference type="Proteomes" id="UP000549457">
    <property type="component" value="Unassembled WGS sequence"/>
</dbReference>
<accession>A0A840SYQ5</accession>
<reference evidence="1 2" key="1">
    <citation type="submission" date="2020-08" db="EMBL/GenBank/DDBJ databases">
        <title>Genomic Encyclopedia of Type Strains, Phase IV (KMG-IV): sequencing the most valuable type-strain genomes for metagenomic binning, comparative biology and taxonomic classification.</title>
        <authorList>
            <person name="Goeker M."/>
        </authorList>
    </citation>
    <scope>NUCLEOTIDE SEQUENCE [LARGE SCALE GENOMIC DNA]</scope>
    <source>
        <strain evidence="1 2">DSM 101730</strain>
    </source>
</reference>
<dbReference type="EMBL" id="JACHFM010000005">
    <property type="protein sequence ID" value="MBB5224231.1"/>
    <property type="molecule type" value="Genomic_DNA"/>
</dbReference>
<evidence type="ECO:0000313" key="1">
    <source>
        <dbReference type="EMBL" id="MBB5224231.1"/>
    </source>
</evidence>
<dbReference type="AlphaFoldDB" id="A0A840SYQ5"/>
<organism evidence="1 2">
    <name type="scientific">Amaricoccus macauensis</name>
    <dbReference type="NCBI Taxonomy" id="57001"/>
    <lineage>
        <taxon>Bacteria</taxon>
        <taxon>Pseudomonadati</taxon>
        <taxon>Pseudomonadota</taxon>
        <taxon>Alphaproteobacteria</taxon>
        <taxon>Rhodobacterales</taxon>
        <taxon>Paracoccaceae</taxon>
        <taxon>Amaricoccus</taxon>
    </lineage>
</organism>
<name>A0A840SYQ5_9RHOB</name>
<proteinExistence type="predicted"/>
<keyword evidence="2" id="KW-1185">Reference proteome</keyword>